<dbReference type="EMBL" id="CP002961">
    <property type="protein sequence ID" value="AFK04531.1"/>
    <property type="molecule type" value="Genomic_DNA"/>
</dbReference>
<name>A0ABM5N4V6_EMTOG</name>
<evidence type="ECO:0000313" key="2">
    <source>
        <dbReference type="Proteomes" id="UP000002875"/>
    </source>
</evidence>
<organism evidence="1 2">
    <name type="scientific">Emticicia oligotrophica (strain DSM 17448 / CIP 109782 / MTCC 6937 / GPTSA100-15)</name>
    <dbReference type="NCBI Taxonomy" id="929562"/>
    <lineage>
        <taxon>Bacteria</taxon>
        <taxon>Pseudomonadati</taxon>
        <taxon>Bacteroidota</taxon>
        <taxon>Cytophagia</taxon>
        <taxon>Cytophagales</taxon>
        <taxon>Leadbetterellaceae</taxon>
        <taxon>Emticicia</taxon>
    </lineage>
</organism>
<dbReference type="Proteomes" id="UP000002875">
    <property type="component" value="Chromosome"/>
</dbReference>
<proteinExistence type="predicted"/>
<keyword evidence="2" id="KW-1185">Reference proteome</keyword>
<reference evidence="1 2" key="1">
    <citation type="submission" date="2011-07" db="EMBL/GenBank/DDBJ databases">
        <title>The complete genome of chromosome of Emticicia oligotrophica DSM 17448.</title>
        <authorList>
            <consortium name="US DOE Joint Genome Institute (JGI-PGF)"/>
            <person name="Lucas S."/>
            <person name="Han J."/>
            <person name="Lapidus A."/>
            <person name="Bruce D."/>
            <person name="Goodwin L."/>
            <person name="Pitluck S."/>
            <person name="Peters L."/>
            <person name="Kyrpides N."/>
            <person name="Mavromatis K."/>
            <person name="Ivanova N."/>
            <person name="Ovchinnikova G."/>
            <person name="Teshima H."/>
            <person name="Detter J.C."/>
            <person name="Tapia R."/>
            <person name="Han C."/>
            <person name="Land M."/>
            <person name="Hauser L."/>
            <person name="Markowitz V."/>
            <person name="Cheng J.-F."/>
            <person name="Hugenholtz P."/>
            <person name="Woyke T."/>
            <person name="Wu D."/>
            <person name="Tindall B."/>
            <person name="Pomrenke H."/>
            <person name="Brambilla E."/>
            <person name="Klenk H.-P."/>
            <person name="Eisen J.A."/>
        </authorList>
    </citation>
    <scope>NUCLEOTIDE SEQUENCE [LARGE SCALE GENOMIC DNA]</scope>
    <source>
        <strain evidence="1 2">DSM 17448</strain>
    </source>
</reference>
<protein>
    <submittedName>
        <fullName evidence="1">Uncharacterized protein</fullName>
    </submittedName>
</protein>
<sequence length="295" mass="34679">MNVLEWLENKHKCKYPTNASKIINFLLDNPDKQISFTFWNFGTFDVLNFLELDSIENGRKKPVNHEETRSNPYFLIEVFKNYFERYHQQLKVTKILPFARSNWGDKLMYIIFINESNYPTVINIDSTIFQPQTSKYDISRFVPIESLSNIDNLNILNFDNKINFSEIITSSQYFFDSPDGIWSVESYQKLIDKSFKIYNPLIDLEFTPLPKQGNMYQFNIKIAKFSKIYSLEIASNYVDSINLIFVLNDILNNIDDNSNKLFVSLSNICDFGIALVTIDEKEKLLENGFMDIAWR</sequence>
<accession>A0ABM5N4V6</accession>
<evidence type="ECO:0000313" key="1">
    <source>
        <dbReference type="EMBL" id="AFK04531.1"/>
    </source>
</evidence>
<gene>
    <name evidence="1" type="ordered locus">Emtol_3402</name>
</gene>